<dbReference type="Pfam" id="PF00702">
    <property type="entry name" value="Hydrolase"/>
    <property type="match status" value="1"/>
</dbReference>
<dbReference type="GO" id="GO:0006281">
    <property type="term" value="P:DNA repair"/>
    <property type="evidence" value="ECO:0007669"/>
    <property type="project" value="TreeGrafter"/>
</dbReference>
<dbReference type="OrthoDB" id="5504491at2"/>
<evidence type="ECO:0000256" key="5">
    <source>
        <dbReference type="ARBA" id="ARBA00023270"/>
    </source>
</evidence>
<keyword evidence="11" id="KW-1185">Reference proteome</keyword>
<dbReference type="InterPro" id="IPR036412">
    <property type="entry name" value="HAD-like_sf"/>
</dbReference>
<evidence type="ECO:0000256" key="6">
    <source>
        <dbReference type="ARBA" id="ARBA00052005"/>
    </source>
</evidence>
<dbReference type="SFLD" id="SFLDS00003">
    <property type="entry name" value="Haloacid_Dehalogenase"/>
    <property type="match status" value="1"/>
</dbReference>
<comment type="subunit">
    <text evidence="1 9">Homodimer.</text>
</comment>
<dbReference type="PANTHER" id="PTHR43434">
    <property type="entry name" value="PHOSPHOGLYCOLATE PHOSPHATASE"/>
    <property type="match status" value="1"/>
</dbReference>
<dbReference type="InterPro" id="IPR023214">
    <property type="entry name" value="HAD_sf"/>
</dbReference>
<dbReference type="SFLD" id="SFLDG01135">
    <property type="entry name" value="C1.5.6:_HAD__Beta-PGM__Phospha"/>
    <property type="match status" value="1"/>
</dbReference>
<organism evidence="10 11">
    <name type="scientific">Parendozoicomonas haliclonae</name>
    <dbReference type="NCBI Taxonomy" id="1960125"/>
    <lineage>
        <taxon>Bacteria</taxon>
        <taxon>Pseudomonadati</taxon>
        <taxon>Pseudomonadota</taxon>
        <taxon>Gammaproteobacteria</taxon>
        <taxon>Oceanospirillales</taxon>
        <taxon>Endozoicomonadaceae</taxon>
        <taxon>Parendozoicomonas</taxon>
    </lineage>
</organism>
<dbReference type="GO" id="GO:0008967">
    <property type="term" value="F:phosphoglycolate phosphatase activity"/>
    <property type="evidence" value="ECO:0007669"/>
    <property type="project" value="TreeGrafter"/>
</dbReference>
<dbReference type="NCBIfam" id="TIGR01509">
    <property type="entry name" value="HAD-SF-IA-v3"/>
    <property type="match status" value="1"/>
</dbReference>
<dbReference type="GO" id="GO:0050194">
    <property type="term" value="F:phosphonoacetaldehyde hydrolase activity"/>
    <property type="evidence" value="ECO:0007669"/>
    <property type="project" value="UniProtKB-UniRule"/>
</dbReference>
<dbReference type="AlphaFoldDB" id="A0A1X7AQ63"/>
<dbReference type="NCBIfam" id="TIGR01422">
    <property type="entry name" value="phosphonatase"/>
    <property type="match status" value="1"/>
</dbReference>
<keyword evidence="4 9" id="KW-0460">Magnesium</keyword>
<evidence type="ECO:0000256" key="1">
    <source>
        <dbReference type="ARBA" id="ARBA00011738"/>
    </source>
</evidence>
<dbReference type="InterPro" id="IPR050155">
    <property type="entry name" value="HAD-like_hydrolase_sf"/>
</dbReference>
<comment type="catalytic activity">
    <reaction evidence="6 9">
        <text>phosphonoacetaldehyde + H2O = acetaldehyde + phosphate + H(+)</text>
        <dbReference type="Rhea" id="RHEA:18905"/>
        <dbReference type="ChEBI" id="CHEBI:15343"/>
        <dbReference type="ChEBI" id="CHEBI:15377"/>
        <dbReference type="ChEBI" id="CHEBI:15378"/>
        <dbReference type="ChEBI" id="CHEBI:43474"/>
        <dbReference type="ChEBI" id="CHEBI:58383"/>
        <dbReference type="EC" id="3.11.1.1"/>
    </reaction>
</comment>
<dbReference type="InterPro" id="IPR006439">
    <property type="entry name" value="HAD-SF_hydro_IA"/>
</dbReference>
<dbReference type="EMBL" id="FWPT01000011">
    <property type="protein sequence ID" value="SMA50283.1"/>
    <property type="molecule type" value="Genomic_DNA"/>
</dbReference>
<evidence type="ECO:0000256" key="8">
    <source>
        <dbReference type="ARBA" id="ARBA00066472"/>
    </source>
</evidence>
<dbReference type="EC" id="3.11.1.1" evidence="8 9"/>
<dbReference type="InterPro" id="IPR006323">
    <property type="entry name" value="Phosphonoacetald_hydro"/>
</dbReference>
<gene>
    <name evidence="9 10" type="primary">phnX</name>
    <name evidence="10" type="ORF">EHSB41UT_04077</name>
</gene>
<keyword evidence="2 9" id="KW-0479">Metal-binding</keyword>
<dbReference type="HAMAP" id="MF_01375">
    <property type="entry name" value="PhnX"/>
    <property type="match status" value="1"/>
</dbReference>
<sequence length="281" mass="31232">MSTRHQSWCYQRRYSGPVEAVIMDMAGTVVDFGSMAPVKALCRLFADAGVAITADEARIPMGTHKREHIHALLQMSRIEQEWEKRFGHKPNEQTLDELYSQFIPLQIEVIGQCGDLIPGARKVLDDLKESGVKLAGNTGYNREMLDALLPILKGQGYTPESAVCVDDVSHGRPLPEMCLKNMLDLRVSCVQACVKVDDSCVGIEEGLNAGMWTVGLAISGNEVGLDLDEWQALSATEQNKLRIKAYERLYKSGAHYVVDTIADLPECIRDIEQRLTRGEQP</sequence>
<keyword evidence="3 9" id="KW-0378">Hydrolase</keyword>
<feature type="binding site" evidence="9">
    <location>
        <position position="26"/>
    </location>
    <ligand>
        <name>Mg(2+)</name>
        <dbReference type="ChEBI" id="CHEBI:18420"/>
    </ligand>
</feature>
<dbReference type="GO" id="GO:0005829">
    <property type="term" value="C:cytosol"/>
    <property type="evidence" value="ECO:0007669"/>
    <property type="project" value="TreeGrafter"/>
</dbReference>
<dbReference type="SFLD" id="SFLDG01129">
    <property type="entry name" value="C1.5:_HAD__Beta-PGM__Phosphata"/>
    <property type="match status" value="1"/>
</dbReference>
<dbReference type="Gene3D" id="1.10.150.240">
    <property type="entry name" value="Putative phosphatase, domain 2"/>
    <property type="match status" value="1"/>
</dbReference>
<feature type="binding site" evidence="9">
    <location>
        <position position="198"/>
    </location>
    <ligand>
        <name>Mg(2+)</name>
        <dbReference type="ChEBI" id="CHEBI:18420"/>
    </ligand>
</feature>
<evidence type="ECO:0000313" key="10">
    <source>
        <dbReference type="EMBL" id="SMA50283.1"/>
    </source>
</evidence>
<dbReference type="GO" id="GO:0019700">
    <property type="term" value="P:organic phosphonate catabolic process"/>
    <property type="evidence" value="ECO:0007669"/>
    <property type="project" value="InterPro"/>
</dbReference>
<feature type="active site" description="Schiff-base intermediate with substrate" evidence="9">
    <location>
        <position position="65"/>
    </location>
</feature>
<comment type="similarity">
    <text evidence="9">Belongs to the HAD-like hydrolase superfamily. PhnX family.</text>
</comment>
<accession>A0A1X7AQ63</accession>
<evidence type="ECO:0000256" key="7">
    <source>
        <dbReference type="ARBA" id="ARBA00056573"/>
    </source>
</evidence>
<keyword evidence="5 9" id="KW-0704">Schiff base</keyword>
<dbReference type="RefSeq" id="WP_087112721.1">
    <property type="nucleotide sequence ID" value="NZ_CBCSCN010000013.1"/>
</dbReference>
<dbReference type="Gene3D" id="3.40.50.1000">
    <property type="entry name" value="HAD superfamily/HAD-like"/>
    <property type="match status" value="1"/>
</dbReference>
<evidence type="ECO:0000313" key="11">
    <source>
        <dbReference type="Proteomes" id="UP000196573"/>
    </source>
</evidence>
<dbReference type="Proteomes" id="UP000196573">
    <property type="component" value="Unassembled WGS sequence"/>
</dbReference>
<evidence type="ECO:0000256" key="4">
    <source>
        <dbReference type="ARBA" id="ARBA00022842"/>
    </source>
</evidence>
<protein>
    <recommendedName>
        <fullName evidence="8 9">Phosphonoacetaldehyde hydrolase</fullName>
        <shortName evidence="9">Phosphonatase</shortName>
        <ecNumber evidence="8 9">3.11.1.1</ecNumber>
    </recommendedName>
    <alternativeName>
        <fullName evidence="9">Phosphonoacetaldehyde phosphonohydrolase</fullName>
    </alternativeName>
</protein>
<name>A0A1X7AQ63_9GAMM</name>
<dbReference type="GO" id="GO:0000287">
    <property type="term" value="F:magnesium ion binding"/>
    <property type="evidence" value="ECO:0007669"/>
    <property type="project" value="UniProtKB-UniRule"/>
</dbReference>
<dbReference type="PANTHER" id="PTHR43434:SF19">
    <property type="entry name" value="PHOSPHONOACETALDEHYDE HYDROLASE"/>
    <property type="match status" value="1"/>
</dbReference>
<feature type="binding site" evidence="9">
    <location>
        <position position="24"/>
    </location>
    <ligand>
        <name>Mg(2+)</name>
        <dbReference type="ChEBI" id="CHEBI:18420"/>
    </ligand>
</feature>
<proteinExistence type="inferred from homology"/>
<dbReference type="SUPFAM" id="SSF56784">
    <property type="entry name" value="HAD-like"/>
    <property type="match status" value="1"/>
</dbReference>
<evidence type="ECO:0000256" key="9">
    <source>
        <dbReference type="HAMAP-Rule" id="MF_01375"/>
    </source>
</evidence>
<comment type="function">
    <text evidence="7 9">Involved in phosphonate degradation.</text>
</comment>
<reference evidence="10 11" key="1">
    <citation type="submission" date="2017-03" db="EMBL/GenBank/DDBJ databases">
        <authorList>
            <person name="Afonso C.L."/>
            <person name="Miller P.J."/>
            <person name="Scott M.A."/>
            <person name="Spackman E."/>
            <person name="Goraichik I."/>
            <person name="Dimitrov K.M."/>
            <person name="Suarez D.L."/>
            <person name="Swayne D.E."/>
        </authorList>
    </citation>
    <scope>NUCLEOTIDE SEQUENCE [LARGE SCALE GENOMIC DNA]</scope>
    <source>
        <strain evidence="10">SB41UT1</strain>
    </source>
</reference>
<feature type="active site" description="Nucleophile" evidence="9">
    <location>
        <position position="24"/>
    </location>
</feature>
<evidence type="ECO:0000256" key="3">
    <source>
        <dbReference type="ARBA" id="ARBA00022801"/>
    </source>
</evidence>
<evidence type="ECO:0000256" key="2">
    <source>
        <dbReference type="ARBA" id="ARBA00022723"/>
    </source>
</evidence>
<dbReference type="FunFam" id="1.10.150.240:FF:000006">
    <property type="entry name" value="Phosphonoacetaldehyde hydrolase"/>
    <property type="match status" value="1"/>
</dbReference>
<comment type="cofactor">
    <cofactor evidence="9">
        <name>Mg(2+)</name>
        <dbReference type="ChEBI" id="CHEBI:18420"/>
    </cofactor>
    <text evidence="9">Binds 1 Mg(2+) ion per subunit.</text>
</comment>
<dbReference type="InterPro" id="IPR023198">
    <property type="entry name" value="PGP-like_dom2"/>
</dbReference>